<accession>Q1INT1</accession>
<dbReference type="CDD" id="cd03673">
    <property type="entry name" value="NUDIX_Ap6A_hydrolase"/>
    <property type="match status" value="1"/>
</dbReference>
<dbReference type="PANTHER" id="PTHR21340">
    <property type="entry name" value="DIADENOSINE 5,5-P1,P4-TETRAPHOSPHATE PYROPHOSPHOHYDROLASE MUTT"/>
    <property type="match status" value="1"/>
</dbReference>
<dbReference type="Pfam" id="PF00293">
    <property type="entry name" value="NUDIX"/>
    <property type="match status" value="1"/>
</dbReference>
<dbReference type="EnsemblBacteria" id="ABF41469">
    <property type="protein sequence ID" value="ABF41469"/>
    <property type="gene ID" value="Acid345_2468"/>
</dbReference>
<proteinExistence type="inferred from homology"/>
<dbReference type="SUPFAM" id="SSF55811">
    <property type="entry name" value="Nudix"/>
    <property type="match status" value="1"/>
</dbReference>
<dbReference type="PRINTS" id="PR00502">
    <property type="entry name" value="NUDIXFAMILY"/>
</dbReference>
<evidence type="ECO:0000259" key="3">
    <source>
        <dbReference type="PROSITE" id="PS51462"/>
    </source>
</evidence>
<dbReference type="PANTHER" id="PTHR21340:SF0">
    <property type="entry name" value="BIS(5'-NUCLEOSYL)-TETRAPHOSPHATASE [ASYMMETRICAL]"/>
    <property type="match status" value="1"/>
</dbReference>
<dbReference type="Proteomes" id="UP000002432">
    <property type="component" value="Chromosome"/>
</dbReference>
<dbReference type="AlphaFoldDB" id="Q1INT1"/>
<dbReference type="InterPro" id="IPR051325">
    <property type="entry name" value="Nudix_hydrolase_domain"/>
</dbReference>
<dbReference type="PROSITE" id="PS51462">
    <property type="entry name" value="NUDIX"/>
    <property type="match status" value="1"/>
</dbReference>
<dbReference type="InterPro" id="IPR000086">
    <property type="entry name" value="NUDIX_hydrolase_dom"/>
</dbReference>
<dbReference type="Gene3D" id="3.90.79.10">
    <property type="entry name" value="Nucleoside Triphosphate Pyrophosphohydrolase"/>
    <property type="match status" value="1"/>
</dbReference>
<keyword evidence="5" id="KW-1185">Reference proteome</keyword>
<dbReference type="GO" id="GO:0004081">
    <property type="term" value="F:bis(5'-nucleosyl)-tetraphosphatase (asymmetrical) activity"/>
    <property type="evidence" value="ECO:0007669"/>
    <property type="project" value="TreeGrafter"/>
</dbReference>
<dbReference type="RefSeq" id="WP_011523270.1">
    <property type="nucleotide sequence ID" value="NC_008009.1"/>
</dbReference>
<name>Q1INT1_KORVE</name>
<dbReference type="OrthoDB" id="9810648at2"/>
<sequence length="172" mass="19679">MVREFSAGGVVLRMIRGQWHIATIEPHIERPKATPKNDGKVRKPHVLALPKGTVDPGEKPRQTATREVWEETGLKAEIITKLADIKYFYVRSWGDKARVFKVVSFYLFRYLSGKLGNIAPEMQHEVQQCFWTPLEDAPKLLSYKGERQMAMEAVEYVKAHPELARSMRVGAD</sequence>
<evidence type="ECO:0000256" key="2">
    <source>
        <dbReference type="RuleBase" id="RU003476"/>
    </source>
</evidence>
<dbReference type="HOGENOM" id="CLU_037162_14_1_0"/>
<evidence type="ECO:0000256" key="1">
    <source>
        <dbReference type="ARBA" id="ARBA00022801"/>
    </source>
</evidence>
<evidence type="ECO:0000313" key="5">
    <source>
        <dbReference type="Proteomes" id="UP000002432"/>
    </source>
</evidence>
<gene>
    <name evidence="4" type="ordered locus">Acid345_2468</name>
</gene>
<dbReference type="GO" id="GO:0006167">
    <property type="term" value="P:AMP biosynthetic process"/>
    <property type="evidence" value="ECO:0007669"/>
    <property type="project" value="TreeGrafter"/>
</dbReference>
<keyword evidence="1 2" id="KW-0378">Hydrolase</keyword>
<dbReference type="EMBL" id="CP000360">
    <property type="protein sequence ID" value="ABF41469.1"/>
    <property type="molecule type" value="Genomic_DNA"/>
</dbReference>
<evidence type="ECO:0000313" key="4">
    <source>
        <dbReference type="EMBL" id="ABF41469.1"/>
    </source>
</evidence>
<dbReference type="KEGG" id="aba:Acid345_2468"/>
<organism evidence="4 5">
    <name type="scientific">Koribacter versatilis (strain Ellin345)</name>
    <dbReference type="NCBI Taxonomy" id="204669"/>
    <lineage>
        <taxon>Bacteria</taxon>
        <taxon>Pseudomonadati</taxon>
        <taxon>Acidobacteriota</taxon>
        <taxon>Terriglobia</taxon>
        <taxon>Terriglobales</taxon>
        <taxon>Candidatus Korobacteraceae</taxon>
        <taxon>Candidatus Korobacter</taxon>
    </lineage>
</organism>
<feature type="domain" description="Nudix hydrolase" evidence="3">
    <location>
        <begin position="2"/>
        <end position="155"/>
    </location>
</feature>
<dbReference type="InterPro" id="IPR020476">
    <property type="entry name" value="Nudix_hydrolase"/>
</dbReference>
<dbReference type="InterPro" id="IPR015797">
    <property type="entry name" value="NUDIX_hydrolase-like_dom_sf"/>
</dbReference>
<dbReference type="PROSITE" id="PS00893">
    <property type="entry name" value="NUDIX_BOX"/>
    <property type="match status" value="1"/>
</dbReference>
<dbReference type="STRING" id="204669.Acid345_2468"/>
<comment type="similarity">
    <text evidence="2">Belongs to the Nudix hydrolase family.</text>
</comment>
<protein>
    <submittedName>
        <fullName evidence="4">NUDIX hydrolase</fullName>
    </submittedName>
</protein>
<dbReference type="eggNOG" id="COG1051">
    <property type="taxonomic scope" value="Bacteria"/>
</dbReference>
<dbReference type="InterPro" id="IPR020084">
    <property type="entry name" value="NUDIX_hydrolase_CS"/>
</dbReference>
<reference evidence="4 5" key="1">
    <citation type="journal article" date="2009" name="Appl. Environ. Microbiol.">
        <title>Three genomes from the phylum Acidobacteria provide insight into the lifestyles of these microorganisms in soils.</title>
        <authorList>
            <person name="Ward N.L."/>
            <person name="Challacombe J.F."/>
            <person name="Janssen P.H."/>
            <person name="Henrissat B."/>
            <person name="Coutinho P.M."/>
            <person name="Wu M."/>
            <person name="Xie G."/>
            <person name="Haft D.H."/>
            <person name="Sait M."/>
            <person name="Badger J."/>
            <person name="Barabote R.D."/>
            <person name="Bradley B."/>
            <person name="Brettin T.S."/>
            <person name="Brinkac L.M."/>
            <person name="Bruce D."/>
            <person name="Creasy T."/>
            <person name="Daugherty S.C."/>
            <person name="Davidsen T.M."/>
            <person name="DeBoy R.T."/>
            <person name="Detter J.C."/>
            <person name="Dodson R.J."/>
            <person name="Durkin A.S."/>
            <person name="Ganapathy A."/>
            <person name="Gwinn-Giglio M."/>
            <person name="Han C.S."/>
            <person name="Khouri H."/>
            <person name="Kiss H."/>
            <person name="Kothari S.P."/>
            <person name="Madupu R."/>
            <person name="Nelson K.E."/>
            <person name="Nelson W.C."/>
            <person name="Paulsen I."/>
            <person name="Penn K."/>
            <person name="Ren Q."/>
            <person name="Rosovitz M.J."/>
            <person name="Selengut J.D."/>
            <person name="Shrivastava S."/>
            <person name="Sullivan S.A."/>
            <person name="Tapia R."/>
            <person name="Thompson L.S."/>
            <person name="Watkins K.L."/>
            <person name="Yang Q."/>
            <person name="Yu C."/>
            <person name="Zafar N."/>
            <person name="Zhou L."/>
            <person name="Kuske C.R."/>
        </authorList>
    </citation>
    <scope>NUCLEOTIDE SEQUENCE [LARGE SCALE GENOMIC DNA]</scope>
    <source>
        <strain evidence="4 5">Ellin345</strain>
    </source>
</reference>
<dbReference type="GO" id="GO:0006754">
    <property type="term" value="P:ATP biosynthetic process"/>
    <property type="evidence" value="ECO:0007669"/>
    <property type="project" value="TreeGrafter"/>
</dbReference>